<evidence type="ECO:0000313" key="2">
    <source>
        <dbReference type="EMBL" id="GEU93318.1"/>
    </source>
</evidence>
<sequence>MIDVFNKKITLRVGDDDAIFDVDQSIKRPPAEDDECYGIDVLDDTINIEAQDLLRNDDFVTLPEAAFKAARPVVKPYYLPLREEKPQSNPHMHVSHQSNTKTLTGLNVDLSFDGDVMKGAKAFIEKATSNYVVDDKSAPADDDDGLSGLKKRSTLLDGPYPKD</sequence>
<gene>
    <name evidence="2" type="ORF">Tci_065296</name>
</gene>
<feature type="region of interest" description="Disordered" evidence="1">
    <location>
        <begin position="133"/>
        <end position="163"/>
    </location>
</feature>
<organism evidence="2">
    <name type="scientific">Tanacetum cinerariifolium</name>
    <name type="common">Dalmatian daisy</name>
    <name type="synonym">Chrysanthemum cinerariifolium</name>
    <dbReference type="NCBI Taxonomy" id="118510"/>
    <lineage>
        <taxon>Eukaryota</taxon>
        <taxon>Viridiplantae</taxon>
        <taxon>Streptophyta</taxon>
        <taxon>Embryophyta</taxon>
        <taxon>Tracheophyta</taxon>
        <taxon>Spermatophyta</taxon>
        <taxon>Magnoliopsida</taxon>
        <taxon>eudicotyledons</taxon>
        <taxon>Gunneridae</taxon>
        <taxon>Pentapetalae</taxon>
        <taxon>asterids</taxon>
        <taxon>campanulids</taxon>
        <taxon>Asterales</taxon>
        <taxon>Asteraceae</taxon>
        <taxon>Asteroideae</taxon>
        <taxon>Anthemideae</taxon>
        <taxon>Anthemidinae</taxon>
        <taxon>Tanacetum</taxon>
    </lineage>
</organism>
<comment type="caution">
    <text evidence="2">The sequence shown here is derived from an EMBL/GenBank/DDBJ whole genome shotgun (WGS) entry which is preliminary data.</text>
</comment>
<protein>
    <submittedName>
        <fullName evidence="2">Uncharacterized protein</fullName>
    </submittedName>
</protein>
<dbReference type="AlphaFoldDB" id="A0A6L2P4C8"/>
<proteinExistence type="predicted"/>
<name>A0A6L2P4C8_TANCI</name>
<accession>A0A6L2P4C8</accession>
<evidence type="ECO:0000256" key="1">
    <source>
        <dbReference type="SAM" id="MobiDB-lite"/>
    </source>
</evidence>
<reference evidence="2" key="1">
    <citation type="journal article" date="2019" name="Sci. Rep.">
        <title>Draft genome of Tanacetum cinerariifolium, the natural source of mosquito coil.</title>
        <authorList>
            <person name="Yamashiro T."/>
            <person name="Shiraishi A."/>
            <person name="Satake H."/>
            <person name="Nakayama K."/>
        </authorList>
    </citation>
    <scope>NUCLEOTIDE SEQUENCE</scope>
</reference>
<dbReference type="EMBL" id="BKCJ010010827">
    <property type="protein sequence ID" value="GEU93318.1"/>
    <property type="molecule type" value="Genomic_DNA"/>
</dbReference>